<dbReference type="EMBL" id="SGXF01000004">
    <property type="protein sequence ID" value="RZS94437.1"/>
    <property type="molecule type" value="Genomic_DNA"/>
</dbReference>
<dbReference type="RefSeq" id="WP_165388908.1">
    <property type="nucleotide sequence ID" value="NZ_SGXF01000004.1"/>
</dbReference>
<dbReference type="Gene3D" id="3.30.360.40">
    <property type="entry name" value="YwmB-like"/>
    <property type="match status" value="1"/>
</dbReference>
<name>A0A4Q7P455_9FIRM</name>
<reference evidence="1 2" key="1">
    <citation type="submission" date="2019-02" db="EMBL/GenBank/DDBJ databases">
        <title>Genomic Encyclopedia of Type Strains, Phase IV (KMG-IV): sequencing the most valuable type-strain genomes for metagenomic binning, comparative biology and taxonomic classification.</title>
        <authorList>
            <person name="Goeker M."/>
        </authorList>
    </citation>
    <scope>NUCLEOTIDE SEQUENCE [LARGE SCALE GENOMIC DNA]</scope>
    <source>
        <strain evidence="1 2">DSM 29486</strain>
    </source>
</reference>
<protein>
    <submittedName>
        <fullName evidence="1">TATA-box binding protein</fullName>
    </submittedName>
</protein>
<evidence type="ECO:0000313" key="1">
    <source>
        <dbReference type="EMBL" id="RZS94437.1"/>
    </source>
</evidence>
<sequence length="247" mass="27615">MRKWMAVLTIILWIVAGVKQVWEQKAAEPVSVAEAFSREELPEIQSKVRYSGSCEKYLEEDGRKELLCSLAKEMHIENFPQTVTERRDNGSVTTAVIEGKEGKTTFTYLAVGTWLYDTLISPRCYVIVELETEGHMEAAVFYRNKLEEAASKLGLSGSAGLELKGSRPGKDTLEDYGNTAKTLFSQVGAKEVSSWKTESLYRIYGYSPRLGSAVYRGEEAMNISFAAEYDSIAGMTRYRIGVPSLEE</sequence>
<proteinExistence type="predicted"/>
<dbReference type="InterPro" id="IPR036209">
    <property type="entry name" value="YwmB-like_sf"/>
</dbReference>
<keyword evidence="2" id="KW-1185">Reference proteome</keyword>
<evidence type="ECO:0000313" key="2">
    <source>
        <dbReference type="Proteomes" id="UP000292927"/>
    </source>
</evidence>
<gene>
    <name evidence="1" type="ORF">EV209_2279</name>
</gene>
<dbReference type="AlphaFoldDB" id="A0A4Q7P455"/>
<dbReference type="InterPro" id="IPR014794">
    <property type="entry name" value="DUF1779"/>
</dbReference>
<dbReference type="SUPFAM" id="SSF143842">
    <property type="entry name" value="YwmB-like"/>
    <property type="match status" value="1"/>
</dbReference>
<organism evidence="1 2">
    <name type="scientific">Cuneatibacter caecimuris</name>
    <dbReference type="NCBI Taxonomy" id="1796618"/>
    <lineage>
        <taxon>Bacteria</taxon>
        <taxon>Bacillati</taxon>
        <taxon>Bacillota</taxon>
        <taxon>Clostridia</taxon>
        <taxon>Lachnospirales</taxon>
        <taxon>Lachnospiraceae</taxon>
        <taxon>Cuneatibacter</taxon>
    </lineage>
</organism>
<dbReference type="Proteomes" id="UP000292927">
    <property type="component" value="Unassembled WGS sequence"/>
</dbReference>
<dbReference type="Pfam" id="PF08680">
    <property type="entry name" value="DUF1779"/>
    <property type="match status" value="1"/>
</dbReference>
<accession>A0A4Q7P455</accession>
<comment type="caution">
    <text evidence="1">The sequence shown here is derived from an EMBL/GenBank/DDBJ whole genome shotgun (WGS) entry which is preliminary data.</text>
</comment>